<reference evidence="8" key="1">
    <citation type="submission" date="2024-03" db="EMBL/GenBank/DDBJ databases">
        <authorList>
            <consortium name="ELIXIR-Norway"/>
            <consortium name="Elixir Norway"/>
        </authorList>
    </citation>
    <scope>NUCLEOTIDE SEQUENCE</scope>
</reference>
<dbReference type="CDD" id="cd17484">
    <property type="entry name" value="MFS_FBT"/>
    <property type="match status" value="1"/>
</dbReference>
<feature type="transmembrane region" description="Helical" evidence="7">
    <location>
        <begin position="80"/>
        <end position="105"/>
    </location>
</feature>
<dbReference type="Gene3D" id="1.20.1250.20">
    <property type="entry name" value="MFS general substrate transporter like domains"/>
    <property type="match status" value="1"/>
</dbReference>
<evidence type="ECO:0000256" key="2">
    <source>
        <dbReference type="ARBA" id="ARBA00007015"/>
    </source>
</evidence>
<evidence type="ECO:0000256" key="1">
    <source>
        <dbReference type="ARBA" id="ARBA00004141"/>
    </source>
</evidence>
<name>A0ABP1BES0_9BRYO</name>
<comment type="similarity">
    <text evidence="2">Belongs to the major facilitator superfamily. Folate-biopterin transporter (TC 2.A.71) family.</text>
</comment>
<sequence length="523" mass="57513">MLASLMSSTSSPRSFSILYLMRIRNYQQTLWEQQHMIDLATSLMDTFMKKLEAGARIESLEGMPFLAWLNRLSKTYGTSFMVVIVLGYCTQGFRCFPWLAMSYFFKDDLQVDPGTMQLLMSTANLPMVAKPIYGIISDSVYIKGAHRIPYLAFAGALQLLSWGLISLHADATSSVGVVTGILTITNMGAAISEVVNDALVAEAGKNKEGELQSFAWLALATGGLLGNLTGGFALQNITSQSMFSIFMILVGAQLLLCLSVSEVSFNLGLPEDTEPAVSQKDLDNVLREKNTLSSMHQQVMLLKGLLQKPEILRPLLWFLSSSAIIPGLGSSMFFYQTQHLRLDPSVIGLAKVVGQLGLLAGSIYYNRFLKKVPLRKLFGSVQILWGLCMLSDILLVNRINVELGIPDEYFVLGASAFVEAIAQFKILPFMVLLAQLCPSGSEGSLFAFFMSAQCLAGMMSAYLGVGLASYLHISSGSFDELPLGIFIEAMFTMLPVLWINFIPEDFKEFEASTQASQHEEQVR</sequence>
<gene>
    <name evidence="8" type="ORF">CSSPJE1EN2_LOCUS16338</name>
</gene>
<dbReference type="NCBIfam" id="TIGR00788">
    <property type="entry name" value="fbt"/>
    <property type="match status" value="1"/>
</dbReference>
<protein>
    <submittedName>
        <fullName evidence="8">Uncharacterized protein</fullName>
    </submittedName>
</protein>
<dbReference type="InterPro" id="IPR039309">
    <property type="entry name" value="BT1"/>
</dbReference>
<dbReference type="EMBL" id="OZ023704">
    <property type="protein sequence ID" value="CAK9873866.1"/>
    <property type="molecule type" value="Genomic_DNA"/>
</dbReference>
<evidence type="ECO:0000256" key="5">
    <source>
        <dbReference type="ARBA" id="ARBA00022989"/>
    </source>
</evidence>
<keyword evidence="9" id="KW-1185">Reference proteome</keyword>
<accession>A0ABP1BES0</accession>
<feature type="transmembrane region" description="Helical" evidence="7">
    <location>
        <begin position="409"/>
        <end position="433"/>
    </location>
</feature>
<feature type="transmembrane region" description="Helical" evidence="7">
    <location>
        <begin position="148"/>
        <end position="165"/>
    </location>
</feature>
<dbReference type="PANTHER" id="PTHR31585">
    <property type="entry name" value="FOLATE-BIOPTERIN TRANSPORTER 1, CHLOROPLASTIC"/>
    <property type="match status" value="1"/>
</dbReference>
<feature type="transmembrane region" description="Helical" evidence="7">
    <location>
        <begin position="214"/>
        <end position="234"/>
    </location>
</feature>
<feature type="transmembrane region" description="Helical" evidence="7">
    <location>
        <begin position="483"/>
        <end position="502"/>
    </location>
</feature>
<evidence type="ECO:0000256" key="3">
    <source>
        <dbReference type="ARBA" id="ARBA00022448"/>
    </source>
</evidence>
<dbReference type="InterPro" id="IPR004324">
    <property type="entry name" value="FBT"/>
</dbReference>
<dbReference type="Proteomes" id="UP001497522">
    <property type="component" value="Chromosome 3"/>
</dbReference>
<feature type="transmembrane region" description="Helical" evidence="7">
    <location>
        <begin position="445"/>
        <end position="471"/>
    </location>
</feature>
<proteinExistence type="inferred from homology"/>
<evidence type="ECO:0000313" key="8">
    <source>
        <dbReference type="EMBL" id="CAK9873866.1"/>
    </source>
</evidence>
<feature type="transmembrane region" description="Helical" evidence="7">
    <location>
        <begin position="315"/>
        <end position="334"/>
    </location>
</feature>
<dbReference type="PANTHER" id="PTHR31585:SF2">
    <property type="entry name" value="FOLATE-BIOPTERIN TRANSPORTER 7-RELATED"/>
    <property type="match status" value="1"/>
</dbReference>
<evidence type="ECO:0000313" key="9">
    <source>
        <dbReference type="Proteomes" id="UP001497522"/>
    </source>
</evidence>
<keyword evidence="4 7" id="KW-0812">Transmembrane</keyword>
<organism evidence="8 9">
    <name type="scientific">Sphagnum jensenii</name>
    <dbReference type="NCBI Taxonomy" id="128206"/>
    <lineage>
        <taxon>Eukaryota</taxon>
        <taxon>Viridiplantae</taxon>
        <taxon>Streptophyta</taxon>
        <taxon>Embryophyta</taxon>
        <taxon>Bryophyta</taxon>
        <taxon>Sphagnophytina</taxon>
        <taxon>Sphagnopsida</taxon>
        <taxon>Sphagnales</taxon>
        <taxon>Sphagnaceae</taxon>
        <taxon>Sphagnum</taxon>
    </lineage>
</organism>
<comment type="subcellular location">
    <subcellularLocation>
        <location evidence="1">Membrane</location>
        <topology evidence="1">Multi-pass membrane protein</topology>
    </subcellularLocation>
</comment>
<keyword evidence="5 7" id="KW-1133">Transmembrane helix</keyword>
<feature type="transmembrane region" description="Helical" evidence="7">
    <location>
        <begin position="377"/>
        <end position="397"/>
    </location>
</feature>
<evidence type="ECO:0000256" key="6">
    <source>
        <dbReference type="ARBA" id="ARBA00023136"/>
    </source>
</evidence>
<dbReference type="InterPro" id="IPR036259">
    <property type="entry name" value="MFS_trans_sf"/>
</dbReference>
<evidence type="ECO:0000256" key="7">
    <source>
        <dbReference type="SAM" id="Phobius"/>
    </source>
</evidence>
<evidence type="ECO:0000256" key="4">
    <source>
        <dbReference type="ARBA" id="ARBA00022692"/>
    </source>
</evidence>
<keyword evidence="6 7" id="KW-0472">Membrane</keyword>
<keyword evidence="3" id="KW-0813">Transport</keyword>
<dbReference type="SUPFAM" id="SSF103473">
    <property type="entry name" value="MFS general substrate transporter"/>
    <property type="match status" value="1"/>
</dbReference>
<feature type="transmembrane region" description="Helical" evidence="7">
    <location>
        <begin position="346"/>
        <end position="365"/>
    </location>
</feature>
<dbReference type="Pfam" id="PF03092">
    <property type="entry name" value="BT1"/>
    <property type="match status" value="1"/>
</dbReference>